<comment type="caution">
    <text evidence="3">The sequence shown here is derived from an EMBL/GenBank/DDBJ whole genome shotgun (WGS) entry which is preliminary data.</text>
</comment>
<dbReference type="RefSeq" id="WP_212657371.1">
    <property type="nucleotide sequence ID" value="NZ_JAGXTP010000001.1"/>
</dbReference>
<keyword evidence="4" id="KW-1185">Reference proteome</keyword>
<dbReference type="Proteomes" id="UP000678281">
    <property type="component" value="Unassembled WGS sequence"/>
</dbReference>
<dbReference type="AlphaFoldDB" id="A0A942E4G4"/>
<dbReference type="Pfam" id="PF05193">
    <property type="entry name" value="Peptidase_M16_C"/>
    <property type="match status" value="1"/>
</dbReference>
<reference evidence="3" key="1">
    <citation type="submission" date="2021-04" db="EMBL/GenBank/DDBJ databases">
        <title>Devosia litorisediminis sp. nov., isolated from a sand dune.</title>
        <authorList>
            <person name="Park S."/>
            <person name="Yoon J.-H."/>
        </authorList>
    </citation>
    <scope>NUCLEOTIDE SEQUENCE</scope>
    <source>
        <strain evidence="3">BSSL-BM10</strain>
    </source>
</reference>
<evidence type="ECO:0000256" key="1">
    <source>
        <dbReference type="SAM" id="SignalP"/>
    </source>
</evidence>
<evidence type="ECO:0000259" key="2">
    <source>
        <dbReference type="Pfam" id="PF05193"/>
    </source>
</evidence>
<dbReference type="InterPro" id="IPR050361">
    <property type="entry name" value="MPP/UQCRC_Complex"/>
</dbReference>
<evidence type="ECO:0000313" key="4">
    <source>
        <dbReference type="Proteomes" id="UP000678281"/>
    </source>
</evidence>
<dbReference type="Gene3D" id="3.30.830.10">
    <property type="entry name" value="Metalloenzyme, LuxS/M16 peptidase-like"/>
    <property type="match status" value="2"/>
</dbReference>
<dbReference type="GO" id="GO:0046872">
    <property type="term" value="F:metal ion binding"/>
    <property type="evidence" value="ECO:0007669"/>
    <property type="project" value="InterPro"/>
</dbReference>
<dbReference type="PANTHER" id="PTHR11851">
    <property type="entry name" value="METALLOPROTEASE"/>
    <property type="match status" value="1"/>
</dbReference>
<gene>
    <name evidence="3" type="ORF">KD146_03590</name>
</gene>
<dbReference type="InterPro" id="IPR011249">
    <property type="entry name" value="Metalloenz_LuxS/M16"/>
</dbReference>
<feature type="domain" description="Peptidase M16 C-terminal" evidence="2">
    <location>
        <begin position="197"/>
        <end position="371"/>
    </location>
</feature>
<dbReference type="PANTHER" id="PTHR11851:SF224">
    <property type="entry name" value="PROCESSING PROTEASE"/>
    <property type="match status" value="1"/>
</dbReference>
<keyword evidence="1" id="KW-0732">Signal</keyword>
<evidence type="ECO:0000313" key="3">
    <source>
        <dbReference type="EMBL" id="MBS3847775.1"/>
    </source>
</evidence>
<proteinExistence type="predicted"/>
<accession>A0A942E4G4</accession>
<dbReference type="EMBL" id="JAGXTP010000001">
    <property type="protein sequence ID" value="MBS3847775.1"/>
    <property type="molecule type" value="Genomic_DNA"/>
</dbReference>
<organism evidence="3 4">
    <name type="scientific">Devosia litorisediminis</name>
    <dbReference type="NCBI Taxonomy" id="2829817"/>
    <lineage>
        <taxon>Bacteria</taxon>
        <taxon>Pseudomonadati</taxon>
        <taxon>Pseudomonadota</taxon>
        <taxon>Alphaproteobacteria</taxon>
        <taxon>Hyphomicrobiales</taxon>
        <taxon>Devosiaceae</taxon>
        <taxon>Devosia</taxon>
    </lineage>
</organism>
<name>A0A942E4G4_9HYPH</name>
<dbReference type="InterPro" id="IPR007863">
    <property type="entry name" value="Peptidase_M16_C"/>
</dbReference>
<sequence>MTLLPPLRRTLAAIATSCALLLATLPAQAEVVFQDITSPKGIKAWLVEDYAVPIVTIRFAFEGGTTQDPIGKEGLTTLLTTLFDEGAGDLDSEAFQIALDDAGAEMGFAADTDAFYGSMRMLADQRDEAVALLKLAIEEPRFDQNPIDRMRAQLVTGINAAAQNPGTAAQRQWATALYGDHPYARRSEGTLETLAGLTAQDLRAMHTRLFARQNLHVGIVGAIDAEAATAMLDTLFGTLPEQPDLTDIADIAPKLGQDLRVDYDLPQTSIFMAYPSLERDDPDYLAAYLMTQILGGDTFGSRLTTEVREKRGLTYGISAALNNMAHSQALVISTATRADRAGETLDVIKQVVADMAASGPTEDELAAAKKYLIGSYAINELSSSSAIANTLVGLQLRALGIDYIARRAELINAVSVADIKTVARKLLTAQPAILQMGPQPAS</sequence>
<protein>
    <submittedName>
        <fullName evidence="3">Insulinase family protein</fullName>
    </submittedName>
</protein>
<feature type="signal peptide" evidence="1">
    <location>
        <begin position="1"/>
        <end position="29"/>
    </location>
</feature>
<dbReference type="SUPFAM" id="SSF63411">
    <property type="entry name" value="LuxS/MPP-like metallohydrolase"/>
    <property type="match status" value="2"/>
</dbReference>
<feature type="chain" id="PRO_5036806331" evidence="1">
    <location>
        <begin position="30"/>
        <end position="442"/>
    </location>
</feature>